<keyword evidence="1" id="KW-0732">Signal</keyword>
<proteinExistence type="predicted"/>
<gene>
    <name evidence="2" type="ORF">Pmani_024072</name>
</gene>
<feature type="signal peptide" evidence="1">
    <location>
        <begin position="1"/>
        <end position="28"/>
    </location>
</feature>
<comment type="caution">
    <text evidence="2">The sequence shown here is derived from an EMBL/GenBank/DDBJ whole genome shotgun (WGS) entry which is preliminary data.</text>
</comment>
<dbReference type="Proteomes" id="UP001292094">
    <property type="component" value="Unassembled WGS sequence"/>
</dbReference>
<reference evidence="2" key="1">
    <citation type="submission" date="2023-11" db="EMBL/GenBank/DDBJ databases">
        <title>Genome assemblies of two species of porcelain crab, Petrolisthes cinctipes and Petrolisthes manimaculis (Anomura: Porcellanidae).</title>
        <authorList>
            <person name="Angst P."/>
        </authorList>
    </citation>
    <scope>NUCLEOTIDE SEQUENCE</scope>
    <source>
        <strain evidence="2">PB745_02</strain>
        <tissue evidence="2">Gill</tissue>
    </source>
</reference>
<evidence type="ECO:0000313" key="3">
    <source>
        <dbReference type="Proteomes" id="UP001292094"/>
    </source>
</evidence>
<name>A0AAE1P9Y6_9EUCA</name>
<evidence type="ECO:0000256" key="1">
    <source>
        <dbReference type="SAM" id="SignalP"/>
    </source>
</evidence>
<organism evidence="2 3">
    <name type="scientific">Petrolisthes manimaculis</name>
    <dbReference type="NCBI Taxonomy" id="1843537"/>
    <lineage>
        <taxon>Eukaryota</taxon>
        <taxon>Metazoa</taxon>
        <taxon>Ecdysozoa</taxon>
        <taxon>Arthropoda</taxon>
        <taxon>Crustacea</taxon>
        <taxon>Multicrustacea</taxon>
        <taxon>Malacostraca</taxon>
        <taxon>Eumalacostraca</taxon>
        <taxon>Eucarida</taxon>
        <taxon>Decapoda</taxon>
        <taxon>Pleocyemata</taxon>
        <taxon>Anomura</taxon>
        <taxon>Galatheoidea</taxon>
        <taxon>Porcellanidae</taxon>
        <taxon>Petrolisthes</taxon>
    </lineage>
</organism>
<sequence length="143" mass="15794">MHTQPNPMCTRPLPHLTLLYLHLPTTTTTTITHLSLITTTIRAPCLTPPSNQPTPPYPNPPMLVPVLPAYPTFLYFLPTTTTTTTTTTTSLLPHYHNNKKQQASRLTPTPNLPHCTPPRPVLPHLTCLCAPYSSPRPVSCSVE</sequence>
<feature type="chain" id="PRO_5042079990" evidence="1">
    <location>
        <begin position="29"/>
        <end position="143"/>
    </location>
</feature>
<evidence type="ECO:0000313" key="2">
    <source>
        <dbReference type="EMBL" id="KAK4303946.1"/>
    </source>
</evidence>
<protein>
    <submittedName>
        <fullName evidence="2">Uncharacterized protein</fullName>
    </submittedName>
</protein>
<accession>A0AAE1P9Y6</accession>
<keyword evidence="3" id="KW-1185">Reference proteome</keyword>
<dbReference type="EMBL" id="JAWZYT010002506">
    <property type="protein sequence ID" value="KAK4303946.1"/>
    <property type="molecule type" value="Genomic_DNA"/>
</dbReference>
<dbReference type="AlphaFoldDB" id="A0AAE1P9Y6"/>